<dbReference type="AlphaFoldDB" id="A0A0F9B4Q5"/>
<feature type="non-terminal residue" evidence="1">
    <location>
        <position position="98"/>
    </location>
</feature>
<comment type="caution">
    <text evidence="1">The sequence shown here is derived from an EMBL/GenBank/DDBJ whole genome shotgun (WGS) entry which is preliminary data.</text>
</comment>
<evidence type="ECO:0000313" key="1">
    <source>
        <dbReference type="EMBL" id="KKK79581.1"/>
    </source>
</evidence>
<gene>
    <name evidence="1" type="ORF">LCGC14_2832020</name>
</gene>
<organism evidence="1">
    <name type="scientific">marine sediment metagenome</name>
    <dbReference type="NCBI Taxonomy" id="412755"/>
    <lineage>
        <taxon>unclassified sequences</taxon>
        <taxon>metagenomes</taxon>
        <taxon>ecological metagenomes</taxon>
    </lineage>
</organism>
<evidence type="ECO:0008006" key="2">
    <source>
        <dbReference type="Google" id="ProtNLM"/>
    </source>
</evidence>
<sequence>MTKIEWADVTWNPVVGCTKVSPGCRGCYAERMSQRLANIGMEKYQGVTEGWQWTGQVRVIEEELSRPKTWKAPRRVFLGSMADIFHKDVPDHFIEALF</sequence>
<dbReference type="InterPro" id="IPR011101">
    <property type="entry name" value="DUF5131"/>
</dbReference>
<dbReference type="EMBL" id="LAZR01053961">
    <property type="protein sequence ID" value="KKK79581.1"/>
    <property type="molecule type" value="Genomic_DNA"/>
</dbReference>
<accession>A0A0F9B4Q5</accession>
<name>A0A0F9B4Q5_9ZZZZ</name>
<proteinExistence type="predicted"/>
<dbReference type="Pfam" id="PF07505">
    <property type="entry name" value="DUF5131"/>
    <property type="match status" value="1"/>
</dbReference>
<protein>
    <recommendedName>
        <fullName evidence="2">Phage protein Gp37/Gp68</fullName>
    </recommendedName>
</protein>
<reference evidence="1" key="1">
    <citation type="journal article" date="2015" name="Nature">
        <title>Complex archaea that bridge the gap between prokaryotes and eukaryotes.</title>
        <authorList>
            <person name="Spang A."/>
            <person name="Saw J.H."/>
            <person name="Jorgensen S.L."/>
            <person name="Zaremba-Niedzwiedzka K."/>
            <person name="Martijn J."/>
            <person name="Lind A.E."/>
            <person name="van Eijk R."/>
            <person name="Schleper C."/>
            <person name="Guy L."/>
            <person name="Ettema T.J."/>
        </authorList>
    </citation>
    <scope>NUCLEOTIDE SEQUENCE</scope>
</reference>